<organism evidence="2 3">
    <name type="scientific">Filibacter tadaridae</name>
    <dbReference type="NCBI Taxonomy" id="2483811"/>
    <lineage>
        <taxon>Bacteria</taxon>
        <taxon>Bacillati</taxon>
        <taxon>Bacillota</taxon>
        <taxon>Bacilli</taxon>
        <taxon>Bacillales</taxon>
        <taxon>Caryophanaceae</taxon>
        <taxon>Filibacter</taxon>
    </lineage>
</organism>
<evidence type="ECO:0000313" key="2">
    <source>
        <dbReference type="EMBL" id="VDC29888.1"/>
    </source>
</evidence>
<accession>A0A3P5XMJ6</accession>
<dbReference type="EMBL" id="UXAV01000042">
    <property type="protein sequence ID" value="VDC29888.1"/>
    <property type="molecule type" value="Genomic_DNA"/>
</dbReference>
<keyword evidence="3" id="KW-1185">Reference proteome</keyword>
<dbReference type="Proteomes" id="UP000270468">
    <property type="component" value="Unassembled WGS sequence"/>
</dbReference>
<dbReference type="OrthoDB" id="2679959at2"/>
<sequence length="61" mass="6663">MKNIKWIFVFYSLAAVASMCLIGFAVGMHSIPFGVIAVVALVLIMGNGFKTKKKMRELGTL</sequence>
<dbReference type="AlphaFoldDB" id="A0A3P5XMJ6"/>
<evidence type="ECO:0008006" key="4">
    <source>
        <dbReference type="Google" id="ProtNLM"/>
    </source>
</evidence>
<feature type="transmembrane region" description="Helical" evidence="1">
    <location>
        <begin position="7"/>
        <end position="25"/>
    </location>
</feature>
<keyword evidence="1" id="KW-1133">Transmembrane helix</keyword>
<evidence type="ECO:0000256" key="1">
    <source>
        <dbReference type="SAM" id="Phobius"/>
    </source>
</evidence>
<keyword evidence="1" id="KW-0472">Membrane</keyword>
<dbReference type="RefSeq" id="WP_124071070.1">
    <property type="nucleotide sequence ID" value="NZ_CBCRXF010000001.1"/>
</dbReference>
<dbReference type="Pfam" id="PF17259">
    <property type="entry name" value="DUF5325"/>
    <property type="match status" value="1"/>
</dbReference>
<proteinExistence type="predicted"/>
<dbReference type="InterPro" id="IPR035211">
    <property type="entry name" value="DUF5325"/>
</dbReference>
<protein>
    <recommendedName>
        <fullName evidence="4">YlaF family protein</fullName>
    </recommendedName>
</protein>
<name>A0A3P5XMJ6_9BACL</name>
<gene>
    <name evidence="2" type="ORF">FILTAD_02440</name>
</gene>
<reference evidence="2 3" key="1">
    <citation type="submission" date="2018-11" db="EMBL/GenBank/DDBJ databases">
        <authorList>
            <person name="Criscuolo A."/>
        </authorList>
    </citation>
    <scope>NUCLEOTIDE SEQUENCE [LARGE SCALE GENOMIC DNA]</scope>
    <source>
        <strain evidence="2">ATB-66</strain>
    </source>
</reference>
<feature type="transmembrane region" description="Helical" evidence="1">
    <location>
        <begin position="31"/>
        <end position="49"/>
    </location>
</feature>
<keyword evidence="1" id="KW-0812">Transmembrane</keyword>
<evidence type="ECO:0000313" key="3">
    <source>
        <dbReference type="Proteomes" id="UP000270468"/>
    </source>
</evidence>